<dbReference type="RefSeq" id="WP_349140359.1">
    <property type="nucleotide sequence ID" value="NZ_JBBMFT010000004.1"/>
</dbReference>
<dbReference type="Pfam" id="PF04294">
    <property type="entry name" value="VanW"/>
    <property type="match status" value="1"/>
</dbReference>
<evidence type="ECO:0000313" key="2">
    <source>
        <dbReference type="Proteomes" id="UP001440599"/>
    </source>
</evidence>
<name>A0ABV1ERE9_9FIRM</name>
<evidence type="ECO:0000313" key="1">
    <source>
        <dbReference type="EMBL" id="MEQ2456684.1"/>
    </source>
</evidence>
<comment type="caution">
    <text evidence="1">The sequence shown here is derived from an EMBL/GenBank/DDBJ whole genome shotgun (WGS) entry which is preliminary data.</text>
</comment>
<reference evidence="1 2" key="1">
    <citation type="submission" date="2024-03" db="EMBL/GenBank/DDBJ databases">
        <title>Human intestinal bacterial collection.</title>
        <authorList>
            <person name="Pauvert C."/>
            <person name="Hitch T.C.A."/>
            <person name="Clavel T."/>
        </authorList>
    </citation>
    <scope>NUCLEOTIDE SEQUENCE [LARGE SCALE GENOMIC DNA]</scope>
    <source>
        <strain evidence="1 2">CLA-AP-H34</strain>
    </source>
</reference>
<sequence length="278" mass="31635">MARRIQFYQLGPVCYRISLWKEGVRKQWRDRREGFRAAEQRQVQSLPVIVKSHRSPVLRRLAGVDLALQQSKRVNLALAAGCIDGILIRPGESFSFWALVGNPTARRGFGPGLTIASGRLGQGIGGGLCQAANLIHYLVLHSPLTVSELHHHSDALFPDDRRRVPFGTGTSIFYPHIDYRFCNHTEQTVQLRLWLEEDDLCGELRSEAPFPLRYRLREEDSHYVKEGADYYRVSRVYRLSLDAATGKLVEKQLLLDNHSKVLFDPALIPPEQLREGEP</sequence>
<dbReference type="PANTHER" id="PTHR35788:SF1">
    <property type="entry name" value="EXPORTED PROTEIN"/>
    <property type="match status" value="1"/>
</dbReference>
<dbReference type="PANTHER" id="PTHR35788">
    <property type="entry name" value="EXPORTED PROTEIN-RELATED"/>
    <property type="match status" value="1"/>
</dbReference>
<accession>A0ABV1ERE9</accession>
<dbReference type="EMBL" id="JBBMFT010000004">
    <property type="protein sequence ID" value="MEQ2456684.1"/>
    <property type="molecule type" value="Genomic_DNA"/>
</dbReference>
<dbReference type="Proteomes" id="UP001440599">
    <property type="component" value="Unassembled WGS sequence"/>
</dbReference>
<proteinExistence type="predicted"/>
<dbReference type="InterPro" id="IPR007391">
    <property type="entry name" value="Vancomycin_resist_VanW"/>
</dbReference>
<organism evidence="1 2">
    <name type="scientific">Flavonifractor hominis</name>
    <dbReference type="NCBI Taxonomy" id="3133178"/>
    <lineage>
        <taxon>Bacteria</taxon>
        <taxon>Bacillati</taxon>
        <taxon>Bacillota</taxon>
        <taxon>Clostridia</taxon>
        <taxon>Eubacteriales</taxon>
        <taxon>Oscillospiraceae</taxon>
        <taxon>Flavonifractor</taxon>
    </lineage>
</organism>
<gene>
    <name evidence="1" type="ORF">WMO45_09120</name>
</gene>
<protein>
    <submittedName>
        <fullName evidence="1">VanW family protein</fullName>
    </submittedName>
</protein>
<dbReference type="InterPro" id="IPR052913">
    <property type="entry name" value="Glycopeptide_resist_protein"/>
</dbReference>
<keyword evidence="2" id="KW-1185">Reference proteome</keyword>